<dbReference type="EMBL" id="HAEB01006719">
    <property type="protein sequence ID" value="SBQ53246.1"/>
    <property type="molecule type" value="Transcribed_RNA"/>
</dbReference>
<dbReference type="EMBL" id="HAEC01012275">
    <property type="protein sequence ID" value="SBQ80492.1"/>
    <property type="molecule type" value="Transcribed_RNA"/>
</dbReference>
<proteinExistence type="predicted"/>
<reference evidence="1" key="1">
    <citation type="submission" date="2016-05" db="EMBL/GenBank/DDBJ databases">
        <authorList>
            <person name="Lavstsen T."/>
            <person name="Jespersen J.S."/>
        </authorList>
    </citation>
    <scope>NUCLEOTIDE SEQUENCE</scope>
    <source>
        <tissue evidence="1">Brain</tissue>
    </source>
</reference>
<reference evidence="1" key="2">
    <citation type="submission" date="2016-06" db="EMBL/GenBank/DDBJ databases">
        <title>The genome of a short-lived fish provides insights into sex chromosome evolution and the genetic control of aging.</title>
        <authorList>
            <person name="Reichwald K."/>
            <person name="Felder M."/>
            <person name="Petzold A."/>
            <person name="Koch P."/>
            <person name="Groth M."/>
            <person name="Platzer M."/>
        </authorList>
    </citation>
    <scope>NUCLEOTIDE SEQUENCE</scope>
    <source>
        <tissue evidence="1">Brain</tissue>
    </source>
</reference>
<gene>
    <name evidence="1" type="primary">Nfu_g_1_007719</name>
</gene>
<name>A0A1A8HAU4_9TELE</name>
<accession>A0A1A8HAU4</accession>
<evidence type="ECO:0000313" key="1">
    <source>
        <dbReference type="EMBL" id="SBQ80492.1"/>
    </source>
</evidence>
<organism evidence="1">
    <name type="scientific">Nothobranchius korthausae</name>
    <dbReference type="NCBI Taxonomy" id="1143690"/>
    <lineage>
        <taxon>Eukaryota</taxon>
        <taxon>Metazoa</taxon>
        <taxon>Chordata</taxon>
        <taxon>Craniata</taxon>
        <taxon>Vertebrata</taxon>
        <taxon>Euteleostomi</taxon>
        <taxon>Actinopterygii</taxon>
        <taxon>Neopterygii</taxon>
        <taxon>Teleostei</taxon>
        <taxon>Neoteleostei</taxon>
        <taxon>Acanthomorphata</taxon>
        <taxon>Ovalentaria</taxon>
        <taxon>Atherinomorphae</taxon>
        <taxon>Cyprinodontiformes</taxon>
        <taxon>Nothobranchiidae</taxon>
        <taxon>Nothobranchius</taxon>
    </lineage>
</organism>
<dbReference type="AlphaFoldDB" id="A0A1A8HAU4"/>
<protein>
    <submittedName>
        <fullName evidence="1">Uncharacterized protein</fullName>
    </submittedName>
</protein>
<sequence length="148" mass="16512">MAAIFTADYEGIYSISRKAMGVVCGPAEQNQEAHSKEADQELMECDDTLFGHLSAPDGCFPEINVDSLLLLLSELNKVTMESLVKGCTAGGCKRRTIKLKEISHRGISRILDRVAVRFGRYGDVDFGCRDYEHKRPEGLHSRPGWQLH</sequence>